<dbReference type="STRING" id="1385369.N825_06430"/>
<proteinExistence type="predicted"/>
<organism evidence="1 2">
    <name type="scientific">Skermanella stibiiresistens SB22</name>
    <dbReference type="NCBI Taxonomy" id="1385369"/>
    <lineage>
        <taxon>Bacteria</taxon>
        <taxon>Pseudomonadati</taxon>
        <taxon>Pseudomonadota</taxon>
        <taxon>Alphaproteobacteria</taxon>
        <taxon>Rhodospirillales</taxon>
        <taxon>Azospirillaceae</taxon>
        <taxon>Skermanella</taxon>
    </lineage>
</organism>
<sequence length="166" mass="18350">MLVRSAAGTADHDIIPDQEDPETLAVWTFRRWVLGVRHQAPEQWDTVWRGLRRRCGERAAREASAAMAEMIEALRRTSRRTITHHQPCCPCVGDDEALLLVLLGACQRNESALAWTAARTLSGTVDPRSLVLGAMRFADAFAERGLTLPPRDLPDGATVPEGTMVH</sequence>
<name>W9GZX0_9PROT</name>
<accession>W9GZX0</accession>
<dbReference type="AlphaFoldDB" id="W9GZX0"/>
<dbReference type="Proteomes" id="UP000019486">
    <property type="component" value="Unassembled WGS sequence"/>
</dbReference>
<keyword evidence="2" id="KW-1185">Reference proteome</keyword>
<gene>
    <name evidence="1" type="ORF">N825_06430</name>
</gene>
<dbReference type="OrthoDB" id="7365760at2"/>
<evidence type="ECO:0000313" key="1">
    <source>
        <dbReference type="EMBL" id="EWY39480.1"/>
    </source>
</evidence>
<comment type="caution">
    <text evidence="1">The sequence shown here is derived from an EMBL/GenBank/DDBJ whole genome shotgun (WGS) entry which is preliminary data.</text>
</comment>
<reference evidence="1 2" key="1">
    <citation type="submission" date="2013-08" db="EMBL/GenBank/DDBJ databases">
        <title>The genome sequence of Skermanella stibiiresistens.</title>
        <authorList>
            <person name="Zhu W."/>
            <person name="Wang G."/>
        </authorList>
    </citation>
    <scope>NUCLEOTIDE SEQUENCE [LARGE SCALE GENOMIC DNA]</scope>
    <source>
        <strain evidence="1 2">SB22</strain>
    </source>
</reference>
<dbReference type="PATRIC" id="fig|1385369.3.peg.3484"/>
<dbReference type="EMBL" id="AVFL01000012">
    <property type="protein sequence ID" value="EWY39480.1"/>
    <property type="molecule type" value="Genomic_DNA"/>
</dbReference>
<evidence type="ECO:0000313" key="2">
    <source>
        <dbReference type="Proteomes" id="UP000019486"/>
    </source>
</evidence>
<protein>
    <submittedName>
        <fullName evidence="1">Uncharacterized protein</fullName>
    </submittedName>
</protein>